<organism evidence="3 4">
    <name type="scientific">Pholiota conissans</name>
    <dbReference type="NCBI Taxonomy" id="109636"/>
    <lineage>
        <taxon>Eukaryota</taxon>
        <taxon>Fungi</taxon>
        <taxon>Dikarya</taxon>
        <taxon>Basidiomycota</taxon>
        <taxon>Agaricomycotina</taxon>
        <taxon>Agaricomycetes</taxon>
        <taxon>Agaricomycetidae</taxon>
        <taxon>Agaricales</taxon>
        <taxon>Agaricineae</taxon>
        <taxon>Strophariaceae</taxon>
        <taxon>Pholiota</taxon>
    </lineage>
</organism>
<protein>
    <recommendedName>
        <fullName evidence="2">Nephrocystin 3-like N-terminal domain-containing protein</fullName>
    </recommendedName>
</protein>
<reference evidence="3" key="1">
    <citation type="submission" date="2020-11" db="EMBL/GenBank/DDBJ databases">
        <authorList>
            <consortium name="DOE Joint Genome Institute"/>
            <person name="Ahrendt S."/>
            <person name="Riley R."/>
            <person name="Andreopoulos W."/>
            <person name="Labutti K."/>
            <person name="Pangilinan J."/>
            <person name="Ruiz-Duenas F.J."/>
            <person name="Barrasa J.M."/>
            <person name="Sanchez-Garcia M."/>
            <person name="Camarero S."/>
            <person name="Miyauchi S."/>
            <person name="Serrano A."/>
            <person name="Linde D."/>
            <person name="Babiker R."/>
            <person name="Drula E."/>
            <person name="Ayuso-Fernandez I."/>
            <person name="Pacheco R."/>
            <person name="Padilla G."/>
            <person name="Ferreira P."/>
            <person name="Barriuso J."/>
            <person name="Kellner H."/>
            <person name="Castanera R."/>
            <person name="Alfaro M."/>
            <person name="Ramirez L."/>
            <person name="Pisabarro A.G."/>
            <person name="Kuo A."/>
            <person name="Tritt A."/>
            <person name="Lipzen A."/>
            <person name="He G."/>
            <person name="Yan M."/>
            <person name="Ng V."/>
            <person name="Cullen D."/>
            <person name="Martin F."/>
            <person name="Rosso M.-N."/>
            <person name="Henrissat B."/>
            <person name="Hibbett D."/>
            <person name="Martinez A.T."/>
            <person name="Grigoriev I.V."/>
        </authorList>
    </citation>
    <scope>NUCLEOTIDE SEQUENCE</scope>
    <source>
        <strain evidence="3">CIRM-BRFM 674</strain>
    </source>
</reference>
<dbReference type="Pfam" id="PF24883">
    <property type="entry name" value="NPHP3_N"/>
    <property type="match status" value="1"/>
</dbReference>
<dbReference type="Proteomes" id="UP000807469">
    <property type="component" value="Unassembled WGS sequence"/>
</dbReference>
<gene>
    <name evidence="3" type="ORF">BDN70DRAFT_772907</name>
</gene>
<evidence type="ECO:0000313" key="3">
    <source>
        <dbReference type="EMBL" id="KAF9472789.1"/>
    </source>
</evidence>
<keyword evidence="1" id="KW-0677">Repeat</keyword>
<feature type="non-terminal residue" evidence="3">
    <location>
        <position position="206"/>
    </location>
</feature>
<proteinExistence type="predicted"/>
<sequence length="206" mass="23440">SFIFFSRNDPKRNTFERFIPTIACQIAIAIPEIRPRIEFVIESNPTIFDKSLATQFKSLIIHPLKDLITSGFFSNPDTGPRLIIIDGLDECVDPKAQNMILRVLADALRADKLPLVFLIASRPEQQIQLTFNSPSLAGLWKSLVLDDTYKPDNDIRTFLVDSFQEIKSTHPHHQYIPSNWPSNSNIAHLIKKSSGQFIYASIVIKY</sequence>
<dbReference type="OrthoDB" id="5967843at2759"/>
<keyword evidence="4" id="KW-1185">Reference proteome</keyword>
<dbReference type="EMBL" id="MU155497">
    <property type="protein sequence ID" value="KAF9472789.1"/>
    <property type="molecule type" value="Genomic_DNA"/>
</dbReference>
<feature type="non-terminal residue" evidence="3">
    <location>
        <position position="1"/>
    </location>
</feature>
<accession>A0A9P5YNY3</accession>
<comment type="caution">
    <text evidence="3">The sequence shown here is derived from an EMBL/GenBank/DDBJ whole genome shotgun (WGS) entry which is preliminary data.</text>
</comment>
<dbReference type="AlphaFoldDB" id="A0A9P5YNY3"/>
<feature type="domain" description="Nephrocystin 3-like N-terminal" evidence="2">
    <location>
        <begin position="2"/>
        <end position="122"/>
    </location>
</feature>
<name>A0A9P5YNY3_9AGAR</name>
<evidence type="ECO:0000256" key="1">
    <source>
        <dbReference type="ARBA" id="ARBA00022737"/>
    </source>
</evidence>
<evidence type="ECO:0000313" key="4">
    <source>
        <dbReference type="Proteomes" id="UP000807469"/>
    </source>
</evidence>
<evidence type="ECO:0000259" key="2">
    <source>
        <dbReference type="Pfam" id="PF24883"/>
    </source>
</evidence>
<dbReference type="InterPro" id="IPR056884">
    <property type="entry name" value="NPHP3-like_N"/>
</dbReference>